<name>A0A151ZGD4_TIELA</name>
<evidence type="ECO:0000313" key="1">
    <source>
        <dbReference type="EMBL" id="KYQ92924.1"/>
    </source>
</evidence>
<dbReference type="Proteomes" id="UP000076078">
    <property type="component" value="Unassembled WGS sequence"/>
</dbReference>
<organism evidence="1 2">
    <name type="scientific">Tieghemostelium lacteum</name>
    <name type="common">Slime mold</name>
    <name type="synonym">Dictyostelium lacteum</name>
    <dbReference type="NCBI Taxonomy" id="361077"/>
    <lineage>
        <taxon>Eukaryota</taxon>
        <taxon>Amoebozoa</taxon>
        <taxon>Evosea</taxon>
        <taxon>Eumycetozoa</taxon>
        <taxon>Dictyostelia</taxon>
        <taxon>Dictyosteliales</taxon>
        <taxon>Raperosteliaceae</taxon>
        <taxon>Tieghemostelium</taxon>
    </lineage>
</organism>
<sequence length="552" mass="64083">MNLIKSLKKKTKTASIPLPDNIIKYIIETLINAYNAFSESHNTSYLKIDYVLYQFSMVCQRWLDRVLPTVRFNRPFYVTSVSVFRHFVQWIGLGIKFSDIIFSGYLISPNMDVPLVLMSRPHVRNAISTVSAMSSYTINHRIQLDRVKRIVIDDSIVPVISSFEVLLGEQYPCTELLTRIDIVTTETSDWDANGNENLATCIHQLCNKFIHVDYITLNTDEDRQHITPHLPNYPNIIQKLKSLHLHFTSNINGKDINRILTHPFSCIHTLKLHNSIVNSNINNRIDMTLIDTLETHNTITSLSLHFKNGNIHLHHVHRLLNNPILKSLKLKYHNLESTDILPIPEITTNNIRVLTLNFNEIPFSTITNLCNSLPNLNSLKVSIRAHQNNNDLQKFQPKNQFFFELVLPYQPHEFEILIDKTQIFHKLVNNLTLKLDGESLMIDQLSKHLSEIDKIQSLETLYLSVPFNHQFMNPLAKNTSLKHLEIKMGTVNGMHLHISNLFNEILRRNKTLITAHIKDSDYFSNLEDTQKYFNLHPTIQRIYCSKYDSIYK</sequence>
<evidence type="ECO:0000313" key="2">
    <source>
        <dbReference type="Proteomes" id="UP000076078"/>
    </source>
</evidence>
<keyword evidence="2" id="KW-1185">Reference proteome</keyword>
<dbReference type="InParanoid" id="A0A151ZGD4"/>
<protein>
    <submittedName>
        <fullName evidence="1">Uncharacterized protein</fullName>
    </submittedName>
</protein>
<comment type="caution">
    <text evidence="1">The sequence shown here is derived from an EMBL/GenBank/DDBJ whole genome shotgun (WGS) entry which is preliminary data.</text>
</comment>
<reference evidence="1 2" key="1">
    <citation type="submission" date="2015-12" db="EMBL/GenBank/DDBJ databases">
        <title>Dictyostelia acquired genes for synthesis and detection of signals that induce cell-type specialization by lateral gene transfer from prokaryotes.</title>
        <authorList>
            <person name="Gloeckner G."/>
            <person name="Schaap P."/>
        </authorList>
    </citation>
    <scope>NUCLEOTIDE SEQUENCE [LARGE SCALE GENOMIC DNA]</scope>
    <source>
        <strain evidence="1 2">TK</strain>
    </source>
</reference>
<accession>A0A151ZGD4</accession>
<dbReference type="SUPFAM" id="SSF52047">
    <property type="entry name" value="RNI-like"/>
    <property type="match status" value="1"/>
</dbReference>
<dbReference type="EMBL" id="LODT01000028">
    <property type="protein sequence ID" value="KYQ92924.1"/>
    <property type="molecule type" value="Genomic_DNA"/>
</dbReference>
<gene>
    <name evidence="1" type="ORF">DLAC_11630</name>
</gene>
<dbReference type="AlphaFoldDB" id="A0A151ZGD4"/>
<proteinExistence type="predicted"/>